<dbReference type="RefSeq" id="WP_125562887.1">
    <property type="nucleotide sequence ID" value="NZ_RBVX01000082.1"/>
</dbReference>
<keyword evidence="3" id="KW-1185">Reference proteome</keyword>
<reference evidence="2 3" key="1">
    <citation type="submission" date="2018-10" db="EMBL/GenBank/DDBJ databases">
        <title>Draft genome sequence of Bacillus salarius IM0101, isolated from a hypersaline soil in Inner Mongolia, China.</title>
        <authorList>
            <person name="Yamprayoonswat W."/>
            <person name="Boonvisut S."/>
            <person name="Jumpathong W."/>
            <person name="Sittihan S."/>
            <person name="Ruangsuj P."/>
            <person name="Wanthongcharoen S."/>
            <person name="Thongpramul N."/>
            <person name="Pimmason S."/>
            <person name="Yu B."/>
            <person name="Yasawong M."/>
        </authorList>
    </citation>
    <scope>NUCLEOTIDE SEQUENCE [LARGE SCALE GENOMIC DNA]</scope>
    <source>
        <strain evidence="2 3">IM0101</strain>
    </source>
</reference>
<dbReference type="EMBL" id="RBVX01000082">
    <property type="protein sequence ID" value="RSL29243.1"/>
    <property type="molecule type" value="Genomic_DNA"/>
</dbReference>
<dbReference type="Gene3D" id="3.40.630.30">
    <property type="match status" value="1"/>
</dbReference>
<accession>A0A3R9PEU3</accession>
<dbReference type="GO" id="GO:0016747">
    <property type="term" value="F:acyltransferase activity, transferring groups other than amino-acyl groups"/>
    <property type="evidence" value="ECO:0007669"/>
    <property type="project" value="InterPro"/>
</dbReference>
<dbReference type="InterPro" id="IPR016181">
    <property type="entry name" value="Acyl_CoA_acyltransferase"/>
</dbReference>
<dbReference type="PROSITE" id="PS51186">
    <property type="entry name" value="GNAT"/>
    <property type="match status" value="1"/>
</dbReference>
<keyword evidence="2" id="KW-0808">Transferase</keyword>
<dbReference type="Proteomes" id="UP000275076">
    <property type="component" value="Unassembled WGS sequence"/>
</dbReference>
<dbReference type="InterPro" id="IPR000182">
    <property type="entry name" value="GNAT_dom"/>
</dbReference>
<sequence>MADRIELMTIDKLEQCIELYMKVFNSEPWNETWSYEVAKERLSDIINTPKFLGFSLYIEDSLIGFIAGNNKKSYQGLTYYLAELCVSNEIQGKGYGTKLLKFLENELKYRDTKSLYLLTSNGGLAEAFYKKNGYQINDNRLVIRKNL</sequence>
<evidence type="ECO:0000313" key="3">
    <source>
        <dbReference type="Proteomes" id="UP000275076"/>
    </source>
</evidence>
<proteinExistence type="predicted"/>
<dbReference type="OrthoDB" id="9775804at2"/>
<evidence type="ECO:0000259" key="1">
    <source>
        <dbReference type="PROSITE" id="PS51186"/>
    </source>
</evidence>
<protein>
    <submittedName>
        <fullName evidence="2">N-acetyltransferase</fullName>
    </submittedName>
</protein>
<organism evidence="2 3">
    <name type="scientific">Salibacterium salarium</name>
    <dbReference type="NCBI Taxonomy" id="284579"/>
    <lineage>
        <taxon>Bacteria</taxon>
        <taxon>Bacillati</taxon>
        <taxon>Bacillota</taxon>
        <taxon>Bacilli</taxon>
        <taxon>Bacillales</taxon>
        <taxon>Bacillaceae</taxon>
    </lineage>
</organism>
<feature type="domain" description="N-acetyltransferase" evidence="1">
    <location>
        <begin position="3"/>
        <end position="147"/>
    </location>
</feature>
<name>A0A3R9PEU3_9BACI</name>
<evidence type="ECO:0000313" key="2">
    <source>
        <dbReference type="EMBL" id="RSL29243.1"/>
    </source>
</evidence>
<dbReference type="Pfam" id="PF00583">
    <property type="entry name" value="Acetyltransf_1"/>
    <property type="match status" value="1"/>
</dbReference>
<dbReference type="CDD" id="cd04301">
    <property type="entry name" value="NAT_SF"/>
    <property type="match status" value="1"/>
</dbReference>
<dbReference type="AlphaFoldDB" id="A0A3R9PEU3"/>
<dbReference type="SUPFAM" id="SSF55729">
    <property type="entry name" value="Acyl-CoA N-acyltransferases (Nat)"/>
    <property type="match status" value="1"/>
</dbReference>
<gene>
    <name evidence="2" type="ORF">D7Z54_32265</name>
</gene>
<comment type="caution">
    <text evidence="2">The sequence shown here is derived from an EMBL/GenBank/DDBJ whole genome shotgun (WGS) entry which is preliminary data.</text>
</comment>